<evidence type="ECO:0000256" key="2">
    <source>
        <dbReference type="PROSITE-ProRule" id="PRU00339"/>
    </source>
</evidence>
<dbReference type="PROSITE" id="PS50005">
    <property type="entry name" value="TPR"/>
    <property type="match status" value="1"/>
</dbReference>
<dbReference type="SMART" id="SM00028">
    <property type="entry name" value="TPR"/>
    <property type="match status" value="4"/>
</dbReference>
<name>A0ABR2L6C1_9EUKA</name>
<evidence type="ECO:0000313" key="3">
    <source>
        <dbReference type="EMBL" id="KAK8898858.1"/>
    </source>
</evidence>
<evidence type="ECO:0000313" key="4">
    <source>
        <dbReference type="Proteomes" id="UP001470230"/>
    </source>
</evidence>
<dbReference type="InterPro" id="IPR019734">
    <property type="entry name" value="TPR_rpt"/>
</dbReference>
<dbReference type="Pfam" id="PF14559">
    <property type="entry name" value="TPR_19"/>
    <property type="match status" value="1"/>
</dbReference>
<dbReference type="Gene3D" id="1.25.40.10">
    <property type="entry name" value="Tetratricopeptide repeat domain"/>
    <property type="match status" value="1"/>
</dbReference>
<keyword evidence="4" id="KW-1185">Reference proteome</keyword>
<proteinExistence type="predicted"/>
<keyword evidence="1 2" id="KW-0802">TPR repeat</keyword>
<dbReference type="Proteomes" id="UP001470230">
    <property type="component" value="Unassembled WGS sequence"/>
</dbReference>
<gene>
    <name evidence="3" type="ORF">M9Y10_001150</name>
</gene>
<feature type="repeat" description="TPR" evidence="2">
    <location>
        <begin position="435"/>
        <end position="468"/>
    </location>
</feature>
<reference evidence="3 4" key="1">
    <citation type="submission" date="2024-04" db="EMBL/GenBank/DDBJ databases">
        <title>Tritrichomonas musculus Genome.</title>
        <authorList>
            <person name="Alves-Ferreira E."/>
            <person name="Grigg M."/>
            <person name="Lorenzi H."/>
            <person name="Galac M."/>
        </authorList>
    </citation>
    <scope>NUCLEOTIDE SEQUENCE [LARGE SCALE GENOMIC DNA]</scope>
    <source>
        <strain evidence="3 4">EAF2021</strain>
    </source>
</reference>
<protein>
    <submittedName>
        <fullName evidence="3">Anaphase promoting complex subunit 7</fullName>
    </submittedName>
</protein>
<dbReference type="PANTHER" id="PTHR12558">
    <property type="entry name" value="CELL DIVISION CYCLE 16,23,27"/>
    <property type="match status" value="1"/>
</dbReference>
<organism evidence="3 4">
    <name type="scientific">Tritrichomonas musculus</name>
    <dbReference type="NCBI Taxonomy" id="1915356"/>
    <lineage>
        <taxon>Eukaryota</taxon>
        <taxon>Metamonada</taxon>
        <taxon>Parabasalia</taxon>
        <taxon>Tritrichomonadida</taxon>
        <taxon>Tritrichomonadidae</taxon>
        <taxon>Tritrichomonas</taxon>
    </lineage>
</organism>
<dbReference type="PANTHER" id="PTHR12558:SF42">
    <property type="entry name" value="ANAPHASE-PROMOTING COMPLEX SUBUNIT 7"/>
    <property type="match status" value="1"/>
</dbReference>
<dbReference type="EMBL" id="JAPFFF010000001">
    <property type="protein sequence ID" value="KAK8898858.1"/>
    <property type="molecule type" value="Genomic_DNA"/>
</dbReference>
<comment type="caution">
    <text evidence="3">The sequence shown here is derived from an EMBL/GenBank/DDBJ whole genome shotgun (WGS) entry which is preliminary data.</text>
</comment>
<sequence>MNPPDQFAPYMKLGLYRSVDILASFVPHPSTRVLITRARALTDLRKYHSAVKVLDTIDRNSRTEEEMNEILELRFTCYLNMQNASTKCTSLLPYLANRVLTPKLHVLAAQAYIMQEETHSPNHPAIHHLMEVLKLYPMAIELVESLLFVGAPIQEVLALIPQGYAKLYIQSLQYTANSEFKKAIECFSEGVSNIIPMPVCILNQICINAVHSNQMELFDSTVALIPEDELDIIDLRAARLKQLRKGDELNQLALLALNSDENNANAWLTFSHLLEFNGDHQRALQTTRKALLLDRASRRGFMRHGELRMQRNDTKKALTAFTKAHQVHEGIDSYTEIVKCYCLLEEWPMAEAFAAKALLVFPADSEHGALSLTLMGLALRNREPQKAVEFLKKALKKMPEHNEALNALIDMRIKDEDLDGAEAVLREYREQTQDFFFWIKLGEIYGYKREFPKALEYVSTASRLDPGNERARDMLEQLETMIRENDSDFETEEDGLSF</sequence>
<dbReference type="SUPFAM" id="SSF48452">
    <property type="entry name" value="TPR-like"/>
    <property type="match status" value="1"/>
</dbReference>
<evidence type="ECO:0000256" key="1">
    <source>
        <dbReference type="ARBA" id="ARBA00022803"/>
    </source>
</evidence>
<dbReference type="InterPro" id="IPR011990">
    <property type="entry name" value="TPR-like_helical_dom_sf"/>
</dbReference>
<accession>A0ABR2L6C1</accession>